<keyword evidence="2" id="KW-1185">Reference proteome</keyword>
<protein>
    <submittedName>
        <fullName evidence="1">Uncharacterized protein</fullName>
    </submittedName>
</protein>
<proteinExistence type="predicted"/>
<dbReference type="Proteomes" id="UP000258888">
    <property type="component" value="Unassembled WGS sequence"/>
</dbReference>
<gene>
    <name evidence="1" type="ORF">AXE76_01915</name>
</gene>
<evidence type="ECO:0000313" key="1">
    <source>
        <dbReference type="EMBL" id="RFD74987.1"/>
    </source>
</evidence>
<dbReference type="EMBL" id="LSLH01000001">
    <property type="protein sequence ID" value="RFD74987.1"/>
    <property type="molecule type" value="Genomic_DNA"/>
</dbReference>
<name>A0A3E1IPU6_GARVA</name>
<comment type="caution">
    <text evidence="1">The sequence shown here is derived from an EMBL/GenBank/DDBJ whole genome shotgun (WGS) entry which is preliminary data.</text>
</comment>
<reference evidence="1 2" key="1">
    <citation type="submission" date="2016-02" db="EMBL/GenBank/DDBJ databases">
        <title>Gardnerella vaginalis Subgroups Defined by cpn60 Sequencing and Sialidase Activity in Isolates from Canada, Belgium and Kenya.</title>
        <authorList>
            <person name="Schellenberg J."/>
            <person name="Paramel Jayaprakash T."/>
            <person name="Withana Gamage N."/>
            <person name="Patterson M.H."/>
            <person name="Vaneechoutte M."/>
            <person name="Hill J.E."/>
        </authorList>
    </citation>
    <scope>NUCLEOTIDE SEQUENCE [LARGE SCALE GENOMIC DNA]</scope>
    <source>
        <strain evidence="1 2">N160</strain>
    </source>
</reference>
<organism evidence="1 2">
    <name type="scientific">Gardnerella vaginalis</name>
    <dbReference type="NCBI Taxonomy" id="2702"/>
    <lineage>
        <taxon>Bacteria</taxon>
        <taxon>Bacillati</taxon>
        <taxon>Actinomycetota</taxon>
        <taxon>Actinomycetes</taxon>
        <taxon>Bifidobacteriales</taxon>
        <taxon>Bifidobacteriaceae</taxon>
        <taxon>Gardnerella</taxon>
    </lineage>
</organism>
<accession>A0A3E1IPU6</accession>
<sequence>MNNLLADIPADSADNLLADIPADSADNMLAANHQIDTMPDFPALHSRRTDCNRRYAYYVFSLSNSFSYLQTIRNYAAAAQNSLNVFKEKSTL</sequence>
<dbReference type="AlphaFoldDB" id="A0A3E1IPU6"/>
<evidence type="ECO:0000313" key="2">
    <source>
        <dbReference type="Proteomes" id="UP000258888"/>
    </source>
</evidence>